<feature type="transmembrane region" description="Helical" evidence="8">
    <location>
        <begin position="155"/>
        <end position="174"/>
    </location>
</feature>
<evidence type="ECO:0000259" key="9">
    <source>
        <dbReference type="Pfam" id="PF13962"/>
    </source>
</evidence>
<keyword evidence="6 8" id="KW-0472">Membrane</keyword>
<evidence type="ECO:0000313" key="11">
    <source>
        <dbReference type="Proteomes" id="UP000015106"/>
    </source>
</evidence>
<dbReference type="PANTHER" id="PTHR24186:SF38">
    <property type="entry name" value="ANKYRIN REPEAT FAMILY PROTEIN"/>
    <property type="match status" value="1"/>
</dbReference>
<feature type="domain" description="PGG" evidence="9">
    <location>
        <begin position="37"/>
        <end position="148"/>
    </location>
</feature>
<keyword evidence="3" id="KW-0677">Repeat</keyword>
<reference evidence="10" key="3">
    <citation type="submission" date="2022-06" db="UniProtKB">
        <authorList>
            <consortium name="EnsemblPlants"/>
        </authorList>
    </citation>
    <scope>IDENTIFICATION</scope>
</reference>
<proteinExistence type="predicted"/>
<evidence type="ECO:0000256" key="1">
    <source>
        <dbReference type="ARBA" id="ARBA00004141"/>
    </source>
</evidence>
<evidence type="ECO:0000256" key="7">
    <source>
        <dbReference type="SAM" id="MobiDB-lite"/>
    </source>
</evidence>
<evidence type="ECO:0000256" key="8">
    <source>
        <dbReference type="SAM" id="Phobius"/>
    </source>
</evidence>
<feature type="transmembrane region" description="Helical" evidence="8">
    <location>
        <begin position="44"/>
        <end position="62"/>
    </location>
</feature>
<feature type="region of interest" description="Disordered" evidence="7">
    <location>
        <begin position="1"/>
        <end position="29"/>
    </location>
</feature>
<dbReference type="Proteomes" id="UP000015106">
    <property type="component" value="Chromosome 7"/>
</dbReference>
<feature type="transmembrane region" description="Helical" evidence="8">
    <location>
        <begin position="93"/>
        <end position="114"/>
    </location>
</feature>
<dbReference type="InterPro" id="IPR026961">
    <property type="entry name" value="PGG_dom"/>
</dbReference>
<evidence type="ECO:0000256" key="6">
    <source>
        <dbReference type="ARBA" id="ARBA00023136"/>
    </source>
</evidence>
<dbReference type="AlphaFoldDB" id="A0A8R7V2G8"/>
<reference evidence="11" key="1">
    <citation type="journal article" date="2013" name="Nature">
        <title>Draft genome of the wheat A-genome progenitor Triticum urartu.</title>
        <authorList>
            <person name="Ling H.Q."/>
            <person name="Zhao S."/>
            <person name="Liu D."/>
            <person name="Wang J."/>
            <person name="Sun H."/>
            <person name="Zhang C."/>
            <person name="Fan H."/>
            <person name="Li D."/>
            <person name="Dong L."/>
            <person name="Tao Y."/>
            <person name="Gao C."/>
            <person name="Wu H."/>
            <person name="Li Y."/>
            <person name="Cui Y."/>
            <person name="Guo X."/>
            <person name="Zheng S."/>
            <person name="Wang B."/>
            <person name="Yu K."/>
            <person name="Liang Q."/>
            <person name="Yang W."/>
            <person name="Lou X."/>
            <person name="Chen J."/>
            <person name="Feng M."/>
            <person name="Jian J."/>
            <person name="Zhang X."/>
            <person name="Luo G."/>
            <person name="Jiang Y."/>
            <person name="Liu J."/>
            <person name="Wang Z."/>
            <person name="Sha Y."/>
            <person name="Zhang B."/>
            <person name="Wu H."/>
            <person name="Tang D."/>
            <person name="Shen Q."/>
            <person name="Xue P."/>
            <person name="Zou S."/>
            <person name="Wang X."/>
            <person name="Liu X."/>
            <person name="Wang F."/>
            <person name="Yang Y."/>
            <person name="An X."/>
            <person name="Dong Z."/>
            <person name="Zhang K."/>
            <person name="Zhang X."/>
            <person name="Luo M.C."/>
            <person name="Dvorak J."/>
            <person name="Tong Y."/>
            <person name="Wang J."/>
            <person name="Yang H."/>
            <person name="Li Z."/>
            <person name="Wang D."/>
            <person name="Zhang A."/>
            <person name="Wang J."/>
        </authorList>
    </citation>
    <scope>NUCLEOTIDE SEQUENCE</scope>
    <source>
        <strain evidence="11">cv. G1812</strain>
    </source>
</reference>
<feature type="transmembrane region" description="Helical" evidence="8">
    <location>
        <begin position="126"/>
        <end position="143"/>
    </location>
</feature>
<dbReference type="GO" id="GO:0005886">
    <property type="term" value="C:plasma membrane"/>
    <property type="evidence" value="ECO:0007669"/>
    <property type="project" value="TreeGrafter"/>
</dbReference>
<dbReference type="Pfam" id="PF13962">
    <property type="entry name" value="PGG"/>
    <property type="match status" value="1"/>
</dbReference>
<dbReference type="Gramene" id="TuG1812G0700002315.01.T01">
    <property type="protein sequence ID" value="TuG1812G0700002315.01.T01.cds384005"/>
    <property type="gene ID" value="TuG1812G0700002315.01"/>
</dbReference>
<evidence type="ECO:0000256" key="5">
    <source>
        <dbReference type="ARBA" id="ARBA00023043"/>
    </source>
</evidence>
<dbReference type="PANTHER" id="PTHR24186">
    <property type="entry name" value="PROTEIN PHOSPHATASE 1 REGULATORY SUBUNIT"/>
    <property type="match status" value="1"/>
</dbReference>
<keyword evidence="5" id="KW-0040">ANK repeat</keyword>
<reference evidence="10" key="2">
    <citation type="submission" date="2018-03" db="EMBL/GenBank/DDBJ databases">
        <title>The Triticum urartu genome reveals the dynamic nature of wheat genome evolution.</title>
        <authorList>
            <person name="Ling H."/>
            <person name="Ma B."/>
            <person name="Shi X."/>
            <person name="Liu H."/>
            <person name="Dong L."/>
            <person name="Sun H."/>
            <person name="Cao Y."/>
            <person name="Gao Q."/>
            <person name="Zheng S."/>
            <person name="Li Y."/>
            <person name="Yu Y."/>
            <person name="Du H."/>
            <person name="Qi M."/>
            <person name="Li Y."/>
            <person name="Yu H."/>
            <person name="Cui Y."/>
            <person name="Wang N."/>
            <person name="Chen C."/>
            <person name="Wu H."/>
            <person name="Zhao Y."/>
            <person name="Zhang J."/>
            <person name="Li Y."/>
            <person name="Zhou W."/>
            <person name="Zhang B."/>
            <person name="Hu W."/>
            <person name="Eijk M."/>
            <person name="Tang J."/>
            <person name="Witsenboer H."/>
            <person name="Zhao S."/>
            <person name="Li Z."/>
            <person name="Zhang A."/>
            <person name="Wang D."/>
            <person name="Liang C."/>
        </authorList>
    </citation>
    <scope>NUCLEOTIDE SEQUENCE [LARGE SCALE GENOMIC DNA]</scope>
    <source>
        <strain evidence="10">cv. G1812</strain>
    </source>
</reference>
<accession>A0A8R7V2G8</accession>
<dbReference type="EnsemblPlants" id="TuG1812G0700002315.01.T01">
    <property type="protein sequence ID" value="TuG1812G0700002315.01.T01.cds384005"/>
    <property type="gene ID" value="TuG1812G0700002315.01"/>
</dbReference>
<protein>
    <recommendedName>
        <fullName evidence="9">PGG domain-containing protein</fullName>
    </recommendedName>
</protein>
<evidence type="ECO:0000256" key="2">
    <source>
        <dbReference type="ARBA" id="ARBA00022692"/>
    </source>
</evidence>
<evidence type="ECO:0000256" key="3">
    <source>
        <dbReference type="ARBA" id="ARBA00022737"/>
    </source>
</evidence>
<feature type="compositionally biased region" description="Low complexity" evidence="7">
    <location>
        <begin position="9"/>
        <end position="19"/>
    </location>
</feature>
<organism evidence="10 11">
    <name type="scientific">Triticum urartu</name>
    <name type="common">Red wild einkorn</name>
    <name type="synonym">Crithodium urartu</name>
    <dbReference type="NCBI Taxonomy" id="4572"/>
    <lineage>
        <taxon>Eukaryota</taxon>
        <taxon>Viridiplantae</taxon>
        <taxon>Streptophyta</taxon>
        <taxon>Embryophyta</taxon>
        <taxon>Tracheophyta</taxon>
        <taxon>Spermatophyta</taxon>
        <taxon>Magnoliopsida</taxon>
        <taxon>Liliopsida</taxon>
        <taxon>Poales</taxon>
        <taxon>Poaceae</taxon>
        <taxon>BOP clade</taxon>
        <taxon>Pooideae</taxon>
        <taxon>Triticodae</taxon>
        <taxon>Triticeae</taxon>
        <taxon>Triticinae</taxon>
        <taxon>Triticum</taxon>
    </lineage>
</organism>
<comment type="subcellular location">
    <subcellularLocation>
        <location evidence="1">Membrane</location>
        <topology evidence="1">Multi-pass membrane protein</topology>
    </subcellularLocation>
</comment>
<keyword evidence="4 8" id="KW-1133">Transmembrane helix</keyword>
<feature type="compositionally biased region" description="Polar residues" evidence="7">
    <location>
        <begin position="20"/>
        <end position="29"/>
    </location>
</feature>
<keyword evidence="11" id="KW-1185">Reference proteome</keyword>
<evidence type="ECO:0000313" key="10">
    <source>
        <dbReference type="EnsemblPlants" id="TuG1812G0700002315.01.T01.cds384005"/>
    </source>
</evidence>
<name>A0A8R7V2G8_TRIUA</name>
<evidence type="ECO:0000256" key="4">
    <source>
        <dbReference type="ARBA" id="ARBA00022989"/>
    </source>
</evidence>
<keyword evidence="2 8" id="KW-0812">Transmembrane</keyword>
<sequence>MEDSGGQNGNAHAPAAAGNTSDEPLQQQPTGADEEELLWKLRKYLVLMAILVAAITFQAGLAPPGGFWQDNDEHGHVASDIVMRSSYPRRYLVFFYFNTTAFGASLMVLILLLLRELTHKAVWLRALQFAMILGLLGLMGAYAAGSCREVKTSVYIWVLLVGIFTYVTLHVVFFKHLAPKKLQVLLSGISESWKETLRHIFMPSKTD</sequence>